<dbReference type="RefSeq" id="WP_226540937.1">
    <property type="nucleotide sequence ID" value="NZ_CP129013.1"/>
</dbReference>
<sequence length="460" mass="50041">MQSELSKKLGTENISKLMVNLSLPAFIGMMVMALYNVVDTIFIARGVGTLGVAGLTIAFPIQMIMGAFALAMGVGGAAVVSIRLGEKQDDKANEVFGHIVWLVIFFSLLLVIIALLFLEPLLRIFGATEVLLPYASDYLSILLLGSIFLSFAMATNNVVRAEGNAKMAMSTMLVSSVINIILDPIFIFGLDMGISGAATATIISQACAAIWIFTYFMSGKSSVSFTWIGFMPKLSIVKEIVAIGSSTFVRQIAASVSIVAINWMVLLYGSETQIAIYGIINRILMFGLMPMFGIVQGMQPIVGYNYGAKQYSRVGHAAKLSFMVATTMSIVIWIIALTFAEPLISIFTTDQQVINQGAETLRLMFLLAPVIGFQMVSGGLYQALGKAKISFVLSIARQLLFLIPIVLVLPHFIGVIGVWLAFPISDFFAFLLSLFIITKDRKMLFRTDDLKDTSPSLRTS</sequence>
<evidence type="ECO:0000256" key="3">
    <source>
        <dbReference type="ARBA" id="ARBA00022106"/>
    </source>
</evidence>
<feature type="transmembrane region" description="Helical" evidence="10">
    <location>
        <begin position="274"/>
        <end position="295"/>
    </location>
</feature>
<evidence type="ECO:0000313" key="11">
    <source>
        <dbReference type="EMBL" id="WLR42456.1"/>
    </source>
</evidence>
<evidence type="ECO:0000256" key="4">
    <source>
        <dbReference type="ARBA" id="ARBA00022448"/>
    </source>
</evidence>
<reference evidence="11 12" key="1">
    <citation type="submission" date="2023-06" db="EMBL/GenBank/DDBJ databases">
        <title>Five Gram-positive bacteria isolated from mangrove sediments in Shenzhen, Guangdong, China.</title>
        <authorList>
            <person name="Yu S."/>
            <person name="Zheng W."/>
            <person name="Huang Y."/>
        </authorList>
    </citation>
    <scope>NUCLEOTIDE SEQUENCE [LARGE SCALE GENOMIC DNA]</scope>
    <source>
        <strain evidence="11 12">SaN35-3</strain>
    </source>
</reference>
<gene>
    <name evidence="11" type="ORF">LC087_17420</name>
</gene>
<dbReference type="InterPro" id="IPR002528">
    <property type="entry name" value="MATE_fam"/>
</dbReference>
<feature type="transmembrane region" description="Helical" evidence="10">
    <location>
        <begin position="316"/>
        <end position="340"/>
    </location>
</feature>
<feature type="transmembrane region" description="Helical" evidence="10">
    <location>
        <begin position="138"/>
        <end position="159"/>
    </location>
</feature>
<keyword evidence="4" id="KW-0813">Transport</keyword>
<feature type="transmembrane region" description="Helical" evidence="10">
    <location>
        <begin position="171"/>
        <end position="190"/>
    </location>
</feature>
<evidence type="ECO:0000256" key="5">
    <source>
        <dbReference type="ARBA" id="ARBA00022475"/>
    </source>
</evidence>
<keyword evidence="5" id="KW-1003">Cell membrane</keyword>
<feature type="transmembrane region" description="Helical" evidence="10">
    <location>
        <begin position="64"/>
        <end position="84"/>
    </location>
</feature>
<keyword evidence="6 10" id="KW-0812">Transmembrane</keyword>
<keyword evidence="9" id="KW-0046">Antibiotic resistance</keyword>
<dbReference type="InterPro" id="IPR045070">
    <property type="entry name" value="MATE_MepA-like"/>
</dbReference>
<feature type="transmembrane region" description="Helical" evidence="10">
    <location>
        <begin position="96"/>
        <end position="118"/>
    </location>
</feature>
<evidence type="ECO:0000256" key="2">
    <source>
        <dbReference type="ARBA" id="ARBA00008417"/>
    </source>
</evidence>
<dbReference type="PANTHER" id="PTHR43823">
    <property type="entry name" value="SPORULATION PROTEIN YKVU"/>
    <property type="match status" value="1"/>
</dbReference>
<dbReference type="NCBIfam" id="TIGR00797">
    <property type="entry name" value="matE"/>
    <property type="match status" value="1"/>
</dbReference>
<dbReference type="Proteomes" id="UP001197974">
    <property type="component" value="Chromosome"/>
</dbReference>
<comment type="subcellular location">
    <subcellularLocation>
        <location evidence="1">Cell membrane</location>
        <topology evidence="1">Multi-pass membrane protein</topology>
    </subcellularLocation>
</comment>
<accession>A0ABY9JST2</accession>
<dbReference type="CDD" id="cd13143">
    <property type="entry name" value="MATE_MepA_like"/>
    <property type="match status" value="1"/>
</dbReference>
<feature type="transmembrane region" description="Helical" evidence="10">
    <location>
        <begin position="21"/>
        <end position="44"/>
    </location>
</feature>
<proteinExistence type="inferred from homology"/>
<dbReference type="PIRSF" id="PIRSF006603">
    <property type="entry name" value="DinF"/>
    <property type="match status" value="1"/>
</dbReference>
<feature type="transmembrane region" description="Helical" evidence="10">
    <location>
        <begin position="419"/>
        <end position="437"/>
    </location>
</feature>
<protein>
    <recommendedName>
        <fullName evidence="3">Multidrug export protein MepA</fullName>
    </recommendedName>
</protein>
<evidence type="ECO:0000256" key="8">
    <source>
        <dbReference type="ARBA" id="ARBA00023136"/>
    </source>
</evidence>
<dbReference type="InterPro" id="IPR048279">
    <property type="entry name" value="MdtK-like"/>
</dbReference>
<feature type="transmembrane region" description="Helical" evidence="10">
    <location>
        <begin position="360"/>
        <end position="384"/>
    </location>
</feature>
<feature type="transmembrane region" description="Helical" evidence="10">
    <location>
        <begin position="248"/>
        <end position="268"/>
    </location>
</feature>
<keyword evidence="8 10" id="KW-0472">Membrane</keyword>
<organism evidence="11 12">
    <name type="scientific">Bacillus carboniphilus</name>
    <dbReference type="NCBI Taxonomy" id="86663"/>
    <lineage>
        <taxon>Bacteria</taxon>
        <taxon>Bacillati</taxon>
        <taxon>Bacillota</taxon>
        <taxon>Bacilli</taxon>
        <taxon>Bacillales</taxon>
        <taxon>Bacillaceae</taxon>
        <taxon>Bacillus</taxon>
    </lineage>
</organism>
<keyword evidence="7 10" id="KW-1133">Transmembrane helix</keyword>
<dbReference type="EMBL" id="CP129013">
    <property type="protein sequence ID" value="WLR42456.1"/>
    <property type="molecule type" value="Genomic_DNA"/>
</dbReference>
<evidence type="ECO:0000256" key="7">
    <source>
        <dbReference type="ARBA" id="ARBA00022989"/>
    </source>
</evidence>
<dbReference type="PANTHER" id="PTHR43823:SF3">
    <property type="entry name" value="MULTIDRUG EXPORT PROTEIN MEPA"/>
    <property type="match status" value="1"/>
</dbReference>
<evidence type="ECO:0000256" key="1">
    <source>
        <dbReference type="ARBA" id="ARBA00004651"/>
    </source>
</evidence>
<evidence type="ECO:0000256" key="6">
    <source>
        <dbReference type="ARBA" id="ARBA00022692"/>
    </source>
</evidence>
<name>A0ABY9JST2_9BACI</name>
<dbReference type="Pfam" id="PF01554">
    <property type="entry name" value="MatE"/>
    <property type="match status" value="2"/>
</dbReference>
<evidence type="ECO:0000256" key="9">
    <source>
        <dbReference type="ARBA" id="ARBA00023251"/>
    </source>
</evidence>
<evidence type="ECO:0000313" key="12">
    <source>
        <dbReference type="Proteomes" id="UP001197974"/>
    </source>
</evidence>
<keyword evidence="12" id="KW-1185">Reference proteome</keyword>
<dbReference type="InterPro" id="IPR051327">
    <property type="entry name" value="MATE_MepA_subfamily"/>
</dbReference>
<feature type="transmembrane region" description="Helical" evidence="10">
    <location>
        <begin position="391"/>
        <end position="413"/>
    </location>
</feature>
<comment type="similarity">
    <text evidence="2">Belongs to the multi antimicrobial extrusion (MATE) (TC 2.A.66.1) family. MepA subfamily.</text>
</comment>
<evidence type="ECO:0000256" key="10">
    <source>
        <dbReference type="SAM" id="Phobius"/>
    </source>
</evidence>